<dbReference type="RefSeq" id="WP_378023010.1">
    <property type="nucleotide sequence ID" value="NZ_JBHSKG010000012.1"/>
</dbReference>
<feature type="compositionally biased region" description="Low complexity" evidence="1">
    <location>
        <begin position="580"/>
        <end position="630"/>
    </location>
</feature>
<dbReference type="Gene3D" id="3.40.190.10">
    <property type="entry name" value="Periplasmic binding protein-like II"/>
    <property type="match status" value="1"/>
</dbReference>
<evidence type="ECO:0000256" key="1">
    <source>
        <dbReference type="SAM" id="MobiDB-lite"/>
    </source>
</evidence>
<evidence type="ECO:0000256" key="2">
    <source>
        <dbReference type="SAM" id="SignalP"/>
    </source>
</evidence>
<dbReference type="PANTHER" id="PTHR30290">
    <property type="entry name" value="PERIPLASMIC BINDING COMPONENT OF ABC TRANSPORTER"/>
    <property type="match status" value="1"/>
</dbReference>
<keyword evidence="2" id="KW-0732">Signal</keyword>
<feature type="signal peptide" evidence="2">
    <location>
        <begin position="1"/>
        <end position="36"/>
    </location>
</feature>
<dbReference type="SUPFAM" id="SSF53850">
    <property type="entry name" value="Periplasmic binding protein-like II"/>
    <property type="match status" value="1"/>
</dbReference>
<feature type="region of interest" description="Disordered" evidence="1">
    <location>
        <begin position="717"/>
        <end position="741"/>
    </location>
</feature>
<dbReference type="Gene3D" id="3.90.76.10">
    <property type="entry name" value="Dipeptide-binding Protein, Domain 1"/>
    <property type="match status" value="1"/>
</dbReference>
<dbReference type="Gene3D" id="3.10.105.10">
    <property type="entry name" value="Dipeptide-binding Protein, Domain 3"/>
    <property type="match status" value="1"/>
</dbReference>
<evidence type="ECO:0000259" key="3">
    <source>
        <dbReference type="Pfam" id="PF00496"/>
    </source>
</evidence>
<feature type="compositionally biased region" description="Pro residues" evidence="1">
    <location>
        <begin position="459"/>
        <end position="472"/>
    </location>
</feature>
<feature type="region of interest" description="Disordered" evidence="1">
    <location>
        <begin position="580"/>
        <end position="639"/>
    </location>
</feature>
<feature type="region of interest" description="Disordered" evidence="1">
    <location>
        <begin position="443"/>
        <end position="521"/>
    </location>
</feature>
<keyword evidence="5" id="KW-1185">Reference proteome</keyword>
<gene>
    <name evidence="4" type="ORF">ACFPK1_21610</name>
</gene>
<comment type="caution">
    <text evidence="4">The sequence shown here is derived from an EMBL/GenBank/DDBJ whole genome shotgun (WGS) entry which is preliminary data.</text>
</comment>
<sequence length="741" mass="74811">MRGPRRAVGVVRVLPALALVLAVLTACSGAPPPVVGQVPVPAPAPAPTPQLEPDPTELRIGVDDLGVGFNPHRVADDTPLSRAMAALVLPSAFRPGPDGEPRLDTAVVTSARVTSTDPFTVSYEIAPAASWSDNAPVAAEDFVYLWQQMRSQPGVVGAAGYRAITDVRSRAGGKAVDVVFDRPYPAWQTLFDHMLPAHLLKDAPGSWGGGLTDSIPVSAGPFTVRVVDRIRGQVTLARNDRFWGTPSVPDEVVFQAAEAPSLIDRVRSGDVQATQFRADAEDLAALRSVGSTLSVRTLPEPALVQLALRSDDGPLADLRVRRAVASAMDRSALRAVGTNGGPSAQLPADAFGRAPSEEDYRSTLPADSPAARQDLDETFRLLTEAGYTRGEDGTWERGGQPLILRLAAPPQVAPYGRLMATLGTQLRAAGIASVVVADGGTSGFAPGRGPASTTTGAPGPTPAPTPAAPGTPTPSGGALLATTPTPVPGGGTSSPSRSGTSSSRATTTTTTTVPPTPNSPSDLAVADIAVEALPIGGDPIADLASVVGCPGGRAPATSGRTGADEGVALAAADVTPTAPVAPGGTVAPPSSVAAPTSTSPPTSAAPAASATGAAPTSTDAAGPSTAATTPDADEVEELTEDLADPQASEALTPTGFCDPALQSLLDGASAGTVSTDTALALAEPALWASLPTIPLFQAASVLVSPTDRTDVVIGPLTESPFAGADRWTPPPATQRGDDGIN</sequence>
<feature type="compositionally biased region" description="Low complexity" evidence="1">
    <location>
        <begin position="473"/>
        <end position="484"/>
    </location>
</feature>
<protein>
    <submittedName>
        <fullName evidence="4">ABC transporter substrate-binding protein</fullName>
    </submittedName>
</protein>
<feature type="chain" id="PRO_5047500561" evidence="2">
    <location>
        <begin position="37"/>
        <end position="741"/>
    </location>
</feature>
<feature type="compositionally biased region" description="Low complexity" evidence="1">
    <location>
        <begin position="493"/>
        <end position="513"/>
    </location>
</feature>
<dbReference type="InterPro" id="IPR000914">
    <property type="entry name" value="SBP_5_dom"/>
</dbReference>
<dbReference type="Proteomes" id="UP001596175">
    <property type="component" value="Unassembled WGS sequence"/>
</dbReference>
<feature type="compositionally biased region" description="Low complexity" evidence="1">
    <location>
        <begin position="445"/>
        <end position="458"/>
    </location>
</feature>
<dbReference type="PROSITE" id="PS51257">
    <property type="entry name" value="PROKAR_LIPOPROTEIN"/>
    <property type="match status" value="1"/>
</dbReference>
<dbReference type="InterPro" id="IPR039424">
    <property type="entry name" value="SBP_5"/>
</dbReference>
<dbReference type="CDD" id="cd08501">
    <property type="entry name" value="PBP2_Lpqw"/>
    <property type="match status" value="1"/>
</dbReference>
<feature type="domain" description="Solute-binding protein family 5" evidence="3">
    <location>
        <begin position="108"/>
        <end position="432"/>
    </location>
</feature>
<evidence type="ECO:0000313" key="4">
    <source>
        <dbReference type="EMBL" id="MFC5140847.1"/>
    </source>
</evidence>
<proteinExistence type="predicted"/>
<dbReference type="EMBL" id="JBHSKG010000012">
    <property type="protein sequence ID" value="MFC5140847.1"/>
    <property type="molecule type" value="Genomic_DNA"/>
</dbReference>
<dbReference type="Pfam" id="PF00496">
    <property type="entry name" value="SBP_bac_5"/>
    <property type="match status" value="1"/>
</dbReference>
<accession>A0ABV9ZIG7</accession>
<organism evidence="4 5">
    <name type="scientific">Actinomycetospora rhizophila</name>
    <dbReference type="NCBI Taxonomy" id="1416876"/>
    <lineage>
        <taxon>Bacteria</taxon>
        <taxon>Bacillati</taxon>
        <taxon>Actinomycetota</taxon>
        <taxon>Actinomycetes</taxon>
        <taxon>Pseudonocardiales</taxon>
        <taxon>Pseudonocardiaceae</taxon>
        <taxon>Actinomycetospora</taxon>
    </lineage>
</organism>
<name>A0ABV9ZIG7_9PSEU</name>
<reference evidence="5" key="1">
    <citation type="journal article" date="2019" name="Int. J. Syst. Evol. Microbiol.">
        <title>The Global Catalogue of Microorganisms (GCM) 10K type strain sequencing project: providing services to taxonomists for standard genome sequencing and annotation.</title>
        <authorList>
            <consortium name="The Broad Institute Genomics Platform"/>
            <consortium name="The Broad Institute Genome Sequencing Center for Infectious Disease"/>
            <person name="Wu L."/>
            <person name="Ma J."/>
        </authorList>
    </citation>
    <scope>NUCLEOTIDE SEQUENCE [LARGE SCALE GENOMIC DNA]</scope>
    <source>
        <strain evidence="5">XZYJ18</strain>
    </source>
</reference>
<evidence type="ECO:0000313" key="5">
    <source>
        <dbReference type="Proteomes" id="UP001596175"/>
    </source>
</evidence>
<dbReference type="PANTHER" id="PTHR30290:SF65">
    <property type="entry name" value="MONOACYL PHOSPHATIDYLINOSITOL TETRAMANNOSIDE-BINDING PROTEIN LPQW-RELATED"/>
    <property type="match status" value="1"/>
</dbReference>